<accession>A0A125W563</accession>
<proteinExistence type="predicted"/>
<gene>
    <name evidence="1" type="ORF">HMPREF9498_01890</name>
</gene>
<evidence type="ECO:0000313" key="2">
    <source>
        <dbReference type="Proteomes" id="UP000004846"/>
    </source>
</evidence>
<dbReference type="Proteomes" id="UP000004846">
    <property type="component" value="Unassembled WGS sequence"/>
</dbReference>
<protein>
    <submittedName>
        <fullName evidence="1">Uncharacterized protein</fullName>
    </submittedName>
</protein>
<comment type="caution">
    <text evidence="1">The sequence shown here is derived from an EMBL/GenBank/DDBJ whole genome shotgun (WGS) entry which is preliminary data.</text>
</comment>
<dbReference type="EMBL" id="AEBR01000063">
    <property type="protein sequence ID" value="EFM82475.1"/>
    <property type="molecule type" value="Genomic_DNA"/>
</dbReference>
<dbReference type="HOGENOM" id="CLU_2972363_0_0_9"/>
<organism evidence="1 2">
    <name type="scientific">Enterococcus faecalis TX4248</name>
    <dbReference type="NCBI Taxonomy" id="749495"/>
    <lineage>
        <taxon>Bacteria</taxon>
        <taxon>Bacillati</taxon>
        <taxon>Bacillota</taxon>
        <taxon>Bacilli</taxon>
        <taxon>Lactobacillales</taxon>
        <taxon>Enterococcaceae</taxon>
        <taxon>Enterococcus</taxon>
    </lineage>
</organism>
<evidence type="ECO:0000313" key="1">
    <source>
        <dbReference type="EMBL" id="EFM82475.1"/>
    </source>
</evidence>
<sequence length="58" mass="6379">MISPLFLLNINSYSLLENGAIVCKKIESLPFFKQGLLLDSLTKNAIITSKVKNGQVVL</sequence>
<name>A0A125W563_ENTFL</name>
<reference evidence="1 2" key="1">
    <citation type="submission" date="2010-07" db="EMBL/GenBank/DDBJ databases">
        <authorList>
            <person name="Sid Ahmed O."/>
        </authorList>
    </citation>
    <scope>NUCLEOTIDE SEQUENCE [LARGE SCALE GENOMIC DNA]</scope>
    <source>
        <strain evidence="1 2">TX4248</strain>
    </source>
</reference>
<dbReference type="AlphaFoldDB" id="A0A125W563"/>